<dbReference type="AlphaFoldDB" id="A0A2P2NN74"/>
<dbReference type="EMBL" id="GGEC01063429">
    <property type="protein sequence ID" value="MBX43913.1"/>
    <property type="molecule type" value="Transcribed_RNA"/>
</dbReference>
<reference evidence="1" key="1">
    <citation type="submission" date="2018-02" db="EMBL/GenBank/DDBJ databases">
        <title>Rhizophora mucronata_Transcriptome.</title>
        <authorList>
            <person name="Meera S.P."/>
            <person name="Sreeshan A."/>
            <person name="Augustine A."/>
        </authorList>
    </citation>
    <scope>NUCLEOTIDE SEQUENCE</scope>
    <source>
        <tissue evidence="1">Leaf</tissue>
    </source>
</reference>
<protein>
    <submittedName>
        <fullName evidence="1">Uncharacterized protein</fullName>
    </submittedName>
</protein>
<accession>A0A2P2NN74</accession>
<organism evidence="1">
    <name type="scientific">Rhizophora mucronata</name>
    <name type="common">Asiatic mangrove</name>
    <dbReference type="NCBI Taxonomy" id="61149"/>
    <lineage>
        <taxon>Eukaryota</taxon>
        <taxon>Viridiplantae</taxon>
        <taxon>Streptophyta</taxon>
        <taxon>Embryophyta</taxon>
        <taxon>Tracheophyta</taxon>
        <taxon>Spermatophyta</taxon>
        <taxon>Magnoliopsida</taxon>
        <taxon>eudicotyledons</taxon>
        <taxon>Gunneridae</taxon>
        <taxon>Pentapetalae</taxon>
        <taxon>rosids</taxon>
        <taxon>fabids</taxon>
        <taxon>Malpighiales</taxon>
        <taxon>Rhizophoraceae</taxon>
        <taxon>Rhizophora</taxon>
    </lineage>
</organism>
<name>A0A2P2NN74_RHIMU</name>
<evidence type="ECO:0000313" key="1">
    <source>
        <dbReference type="EMBL" id="MBX43913.1"/>
    </source>
</evidence>
<proteinExistence type="predicted"/>
<sequence>MDDSQPPMVPVTSLAGPLMFGKDSNRKSGHGLGLFSTLHEKIQIIY</sequence>